<sequence>MGLLTAMVLAVSGAMVAPIAANAAPHHQIAVDVTEVANEKIVVNVTGSGFSDVQLLPGQTVPHVYLALIPKGTDLSTVGQGGSFPNISADVAPDGSLTYAAPLEAAAADLVDGGDYEVISWPSRSNPSDANLYTRADAVIDWAALFPAAPAVPTLSGVVTEFANDRVDIAVTGSGFDDVQALPGQSEPHVYVKLSEVGADLSTVAQDDPSLSTSVVDGAISGVLSVPAAGLDKSKSYELISWPSRSFPTESNVYARSAVTIDWAALFPAAPAVPTLSGVVTEFANDRVDIAVTGSGFDDVQALPGQSEPHVYVKLSEVGADLSTVAQDDPSLSTSVVDGAISGVLSVPAAGLDKSKSYELISWPSRSFPTESNVYARSAVTIDWAALFPAAPAVPTLSGVVTEFANDRVDIAVTGSGFDDVQALPGQSEPHVYVKLSEVGADLSTVAQDDPSLSTSVVDGAISGVLSVPAAGLDKSKSYELISWPSRSFPTESNVYARSAVTIDWAALFPAPVYEPVLTVTPNADLNPAGASVTVTGSGYNPNQPIYVTTCADVPLENVSFDFINAGCTAGALQISAHGKPSRPGALEFAADGSFTATMTVSPRANADATSLYTIANHTARNDRGQDAKATLDFAPAHETTIDVTAAPSDASFGDEVTLTATVTPLGAAGTVTFFDGDTQIGAPVSAVLGSASVKTSDLTAGAHNITARFTPANANVYEASESEVEALTIAQLATSTTLVASTEDATFGDTVTLTATVAPAVAGTVEFFDAAGSVGTAVVNAGIATLELDALDAGEYTFTAEFTPSDAANHGTSESDSVDVSVAKASSKTGLVSSTIAPKYGDEVVLTATVAPAAAGEVEFFNGAESVETVTVAAGKATTTVDGLDAGTYGFTAVFTPADENNVSGSKSYELLVTVEKATTTTTLTAPATVELGKATTLSASVSPAVPGSVAFFDGDTQIGDAVDYVSGTVPVETAELEADAYAFRAVFTPADEVNYEGSADTASISTVDHADAVVTINGAATAKITAGDTVVFAAGVFAEGTEVTAVVHSDPIVLGTKTVDANGVASFSWTVPAAFVGDHTVVFTTADGVEHSAAFSVLAANTGGGETPGTGNEGTNAGNGSNGGTTTAGTGAKGLAQTGSDGVAGLTAAAMLVLLAGAGLMLARRRAGAHS</sequence>
<keyword evidence="4" id="KW-0572">Peptidoglycan-anchor</keyword>
<dbReference type="InterPro" id="IPR019931">
    <property type="entry name" value="LPXTG_anchor"/>
</dbReference>
<evidence type="ECO:0000313" key="10">
    <source>
        <dbReference type="Proteomes" id="UP000831775"/>
    </source>
</evidence>
<name>A0ABY4FUH5_9MICO</name>
<keyword evidence="2" id="KW-0964">Secreted</keyword>
<dbReference type="RefSeq" id="WP_244685237.1">
    <property type="nucleotide sequence ID" value="NZ_CP095043.1"/>
</dbReference>
<feature type="chain" id="PRO_5047115027" evidence="7">
    <location>
        <begin position="24"/>
        <end position="1173"/>
    </location>
</feature>
<keyword evidence="10" id="KW-1185">Reference proteome</keyword>
<evidence type="ECO:0000256" key="4">
    <source>
        <dbReference type="ARBA" id="ARBA00023088"/>
    </source>
</evidence>
<feature type="domain" description="Gram-positive cocci surface proteins LPxTG" evidence="8">
    <location>
        <begin position="1137"/>
        <end position="1173"/>
    </location>
</feature>
<keyword evidence="3 7" id="KW-0732">Signal</keyword>
<feature type="region of interest" description="Disordered" evidence="5">
    <location>
        <begin position="1106"/>
        <end position="1135"/>
    </location>
</feature>
<keyword evidence="6" id="KW-0812">Transmembrane</keyword>
<feature type="signal peptide" evidence="7">
    <location>
        <begin position="1"/>
        <end position="23"/>
    </location>
</feature>
<feature type="transmembrane region" description="Helical" evidence="6">
    <location>
        <begin position="1145"/>
        <end position="1165"/>
    </location>
</feature>
<evidence type="ECO:0000256" key="5">
    <source>
        <dbReference type="SAM" id="MobiDB-lite"/>
    </source>
</evidence>
<keyword evidence="6" id="KW-1133">Transmembrane helix</keyword>
<keyword evidence="6" id="KW-0472">Membrane</keyword>
<dbReference type="EMBL" id="CP095043">
    <property type="protein sequence ID" value="UOQ59958.1"/>
    <property type="molecule type" value="Genomic_DNA"/>
</dbReference>
<accession>A0ABY4FUH5</accession>
<evidence type="ECO:0000313" key="9">
    <source>
        <dbReference type="EMBL" id="UOQ59958.1"/>
    </source>
</evidence>
<evidence type="ECO:0000256" key="3">
    <source>
        <dbReference type="ARBA" id="ARBA00022729"/>
    </source>
</evidence>
<dbReference type="InterPro" id="IPR027273">
    <property type="entry name" value="Neocarzinostatin-like"/>
</dbReference>
<dbReference type="PROSITE" id="PS50847">
    <property type="entry name" value="GRAM_POS_ANCHORING"/>
    <property type="match status" value="1"/>
</dbReference>
<feature type="compositionally biased region" description="Low complexity" evidence="5">
    <location>
        <begin position="1115"/>
        <end position="1135"/>
    </location>
</feature>
<keyword evidence="1" id="KW-0134">Cell wall</keyword>
<dbReference type="Gene3D" id="2.60.40.230">
    <property type="entry name" value="Neocarzinostatin-like"/>
    <property type="match status" value="1"/>
</dbReference>
<gene>
    <name evidence="9" type="ORF">MUN76_13040</name>
</gene>
<evidence type="ECO:0000256" key="7">
    <source>
        <dbReference type="SAM" id="SignalP"/>
    </source>
</evidence>
<organism evidence="9 10">
    <name type="scientific">Leucobacter rhizosphaerae</name>
    <dbReference type="NCBI Taxonomy" id="2932245"/>
    <lineage>
        <taxon>Bacteria</taxon>
        <taxon>Bacillati</taxon>
        <taxon>Actinomycetota</taxon>
        <taxon>Actinomycetes</taxon>
        <taxon>Micrococcales</taxon>
        <taxon>Microbacteriaceae</taxon>
        <taxon>Leucobacter</taxon>
    </lineage>
</organism>
<dbReference type="InterPro" id="IPR032109">
    <property type="entry name" value="Big_3_5"/>
</dbReference>
<protein>
    <submittedName>
        <fullName evidence="9">Ig-like domain-containing protein</fullName>
    </submittedName>
</protein>
<dbReference type="Gene3D" id="2.60.40.10">
    <property type="entry name" value="Immunoglobulins"/>
    <property type="match status" value="4"/>
</dbReference>
<dbReference type="SUPFAM" id="SSF49319">
    <property type="entry name" value="Actinoxanthin-like"/>
    <property type="match status" value="1"/>
</dbReference>
<reference evidence="9 10" key="1">
    <citation type="submission" date="2022-04" db="EMBL/GenBank/DDBJ databases">
        <title>Leucobacter sp. isolated from rhizosphere of onion.</title>
        <authorList>
            <person name="Won M."/>
            <person name="Lee C.-M."/>
            <person name="Woen H.-Y."/>
            <person name="Kwon S.-W."/>
        </authorList>
    </citation>
    <scope>NUCLEOTIDE SEQUENCE [LARGE SCALE GENOMIC DNA]</scope>
    <source>
        <strain evidence="9 10">H25R-14</strain>
    </source>
</reference>
<dbReference type="Proteomes" id="UP000831775">
    <property type="component" value="Chromosome"/>
</dbReference>
<evidence type="ECO:0000256" key="6">
    <source>
        <dbReference type="SAM" id="Phobius"/>
    </source>
</evidence>
<dbReference type="Pfam" id="PF16640">
    <property type="entry name" value="Big_3_5"/>
    <property type="match status" value="3"/>
</dbReference>
<evidence type="ECO:0000259" key="8">
    <source>
        <dbReference type="PROSITE" id="PS50847"/>
    </source>
</evidence>
<evidence type="ECO:0000256" key="2">
    <source>
        <dbReference type="ARBA" id="ARBA00022525"/>
    </source>
</evidence>
<proteinExistence type="predicted"/>
<evidence type="ECO:0000256" key="1">
    <source>
        <dbReference type="ARBA" id="ARBA00022512"/>
    </source>
</evidence>
<dbReference type="NCBIfam" id="TIGR01167">
    <property type="entry name" value="LPXTG_anchor"/>
    <property type="match status" value="1"/>
</dbReference>
<dbReference type="InterPro" id="IPR013783">
    <property type="entry name" value="Ig-like_fold"/>
</dbReference>